<dbReference type="Gene3D" id="2.60.40.10">
    <property type="entry name" value="Immunoglobulins"/>
    <property type="match status" value="2"/>
</dbReference>
<dbReference type="Pfam" id="PF01108">
    <property type="entry name" value="Tissue_fac"/>
    <property type="match status" value="1"/>
</dbReference>
<reference evidence="6" key="11">
    <citation type="submission" date="2025-08" db="UniProtKB">
        <authorList>
            <consortium name="RefSeq"/>
        </authorList>
    </citation>
    <scope>IDENTIFICATION</scope>
    <source>
        <strain evidence="6">Tuebingen</strain>
    </source>
</reference>
<reference evidence="6" key="2">
    <citation type="journal article" date="2007" name="J. Immunol.">
        <title>Identification of the zebrafish IFN receptor: implications for the origin of the vertebrate IFN system.</title>
        <authorList>
            <person name="Levraud J.P."/>
            <person name="Boudinot P."/>
            <person name="Colin I."/>
            <person name="Benmansour A."/>
            <person name="Peyrieras N."/>
            <person name="Herbomel P."/>
            <person name="Lutfalla G."/>
        </authorList>
    </citation>
    <scope>NUCLEOTIDE SEQUENCE</scope>
    <source>
        <strain evidence="6">Tuebingen</strain>
    </source>
</reference>
<feature type="transmembrane region" description="Helical" evidence="1">
    <location>
        <begin position="216"/>
        <end position="239"/>
    </location>
</feature>
<evidence type="ECO:0000313" key="6">
    <source>
        <dbReference type="RefSeq" id="NP_001071095.2"/>
    </source>
</evidence>
<feature type="domain" description="Fibronectin type-III" evidence="3">
    <location>
        <begin position="6"/>
        <end position="98"/>
    </location>
</feature>
<reference evidence="6" key="7">
    <citation type="journal article" date="2020" name="Fish Shellfish Immunol.">
        <title>Identification of type I IFNs and their receptors in a cyprinid fish, the topmouth culter Culter alburnus.</title>
        <authorList>
            <person name="Li B."/>
            <person name="Chen S.N."/>
            <person name="Ren L."/>
            <person name="Wang S."/>
            <person name="Liu L."/>
            <person name="Liu Y."/>
            <person name="Liu S."/>
            <person name="Nie P."/>
        </authorList>
    </citation>
    <scope>NUCLEOTIDE SEQUENCE</scope>
    <source>
        <strain evidence="6">Tuebingen</strain>
    </source>
</reference>
<dbReference type="RefSeq" id="NP_001071095.2">
    <property type="nucleotide sequence ID" value="NM_001077627.2"/>
</dbReference>
<evidence type="ECO:0000256" key="2">
    <source>
        <dbReference type="SAM" id="SignalP"/>
    </source>
</evidence>
<gene>
    <name evidence="6 7" type="primary">ifngr2</name>
    <name evidence="6" type="synonym">crfb6</name>
    <name evidence="6" type="synonym">fi29f07</name>
    <name evidence="6" type="synonym">si:ch211-254o18.4</name>
    <name evidence="6" type="synonym">wu:fi29f07</name>
</gene>
<evidence type="ECO:0000256" key="1">
    <source>
        <dbReference type="SAM" id="Phobius"/>
    </source>
</evidence>
<organism evidence="5 6">
    <name type="scientific">Danio rerio</name>
    <name type="common">Zebrafish</name>
    <name type="synonym">Brachydanio rerio</name>
    <dbReference type="NCBI Taxonomy" id="7955"/>
    <lineage>
        <taxon>Eukaryota</taxon>
        <taxon>Metazoa</taxon>
        <taxon>Chordata</taxon>
        <taxon>Craniata</taxon>
        <taxon>Vertebrata</taxon>
        <taxon>Euteleostomi</taxon>
        <taxon>Actinopterygii</taxon>
        <taxon>Neopterygii</taxon>
        <taxon>Teleostei</taxon>
        <taxon>Ostariophysi</taxon>
        <taxon>Cypriniformes</taxon>
        <taxon>Danionidae</taxon>
        <taxon>Danioninae</taxon>
        <taxon>Danio</taxon>
    </lineage>
</organism>
<reference evidence="6" key="1">
    <citation type="journal article" date="2007" name="Genome Biol.">
        <title>Conservation and divergence of gene families encoding components of innate immune response systems in zebrafish.</title>
        <authorList>
            <person name="Stein C."/>
            <person name="Caccamo M."/>
            <person name="Laird G."/>
            <person name="Leptin M."/>
        </authorList>
    </citation>
    <scope>NUCLEOTIDE SEQUENCE</scope>
    <source>
        <strain evidence="6">Tuebingen</strain>
    </source>
</reference>
<accession>A0A8M1NC30</accession>
<dbReference type="AlphaFoldDB" id="A0A8M1NC30"/>
<protein>
    <submittedName>
        <fullName evidence="6">Interferon gamma receptor 2 precursor</fullName>
    </submittedName>
</protein>
<dbReference type="Proteomes" id="UP000000437">
    <property type="component" value="Chromosome 5"/>
</dbReference>
<dbReference type="KEGG" id="dre:562820"/>
<reference evidence="6" key="9">
    <citation type="journal article" date="2022" name="Nat. Commun.">
        <title>Identification and establishment of type IV interferon and the characterization of interferon-upsilon including its class II cytokine receptors IFN-upsilonR1 and IL-10R2.</title>
        <authorList>
            <person name="Chen S.N."/>
            <person name="Gan Z."/>
            <person name="Hou J."/>
            <person name="Yang Y.C."/>
            <person name="Huang L."/>
            <person name="Huang B."/>
            <person name="Wang S."/>
            <person name="Nie P."/>
        </authorList>
    </citation>
    <scope>NUCLEOTIDE SEQUENCE</scope>
    <source>
        <strain evidence="6">Tuebingen</strain>
    </source>
</reference>
<name>A0A8M1NC30_DANRE</name>
<evidence type="ECO:0000259" key="3">
    <source>
        <dbReference type="Pfam" id="PF01108"/>
    </source>
</evidence>
<dbReference type="PANTHER" id="PTHR20859">
    <property type="entry name" value="INTERFERON/INTERLEUKIN RECEPTOR"/>
    <property type="match status" value="1"/>
</dbReference>
<keyword evidence="1" id="KW-0472">Membrane</keyword>
<proteinExistence type="predicted"/>
<dbReference type="SUPFAM" id="SSF49265">
    <property type="entry name" value="Fibronectin type III"/>
    <property type="match status" value="2"/>
</dbReference>
<dbReference type="Pfam" id="PF09294">
    <property type="entry name" value="Interfer-bind"/>
    <property type="match status" value="1"/>
</dbReference>
<dbReference type="InterPro" id="IPR050650">
    <property type="entry name" value="Type-II_Cytokine-TF_Rcpt"/>
</dbReference>
<dbReference type="InterPro" id="IPR015373">
    <property type="entry name" value="Interferon/interleukin_rcp_dom"/>
</dbReference>
<dbReference type="GO" id="GO:0016020">
    <property type="term" value="C:membrane"/>
    <property type="evidence" value="ECO:0000303"/>
    <property type="project" value="ZFIN"/>
</dbReference>
<feature type="domain" description="Interferon/interleukin receptor" evidence="4">
    <location>
        <begin position="127"/>
        <end position="205"/>
    </location>
</feature>
<sequence length="316" mass="36491" precursor="true">MTYIIHLTVFMLIVNIERTCCLNPPQDLKIVKSQLLWKPPEVDEDLRYSLQYKLDSKAEDKWYNVSSHINKNVFNITDEFYGALFRVRAEKGNHISEWAISNRVNCVNVNSCAPVVNLSEKPGIVSLTLAHMDQSLEKEHGEHLEFNISSWSVNSRENPEEDVVINSKDYIFNDLESGQIYCFQVEYLLYHKPYGKASKERCVFIPETPEAKKKRVLIYGPLITCFVLMVCGFCIFLFCKCKSNKRVQSVVKEWFQPFKLDLPDHYKEFLSSEFPVGLAPSPSIPSLQSDDFIILKENADVEENGQEAEQQKTEIL</sequence>
<feature type="signal peptide" evidence="2 6">
    <location>
        <begin position="1"/>
        <end position="21"/>
    </location>
</feature>
<keyword evidence="2 6" id="KW-0732">Signal</keyword>
<keyword evidence="1" id="KW-0812">Transmembrane</keyword>
<evidence type="ECO:0000313" key="5">
    <source>
        <dbReference type="Proteomes" id="UP000000437"/>
    </source>
</evidence>
<dbReference type="CTD" id="3460"/>
<evidence type="ECO:0000313" key="7">
    <source>
        <dbReference type="ZFIN" id="ZDB-GENE-030131-5999"/>
    </source>
</evidence>
<evidence type="ECO:0000259" key="4">
    <source>
        <dbReference type="Pfam" id="PF09294"/>
    </source>
</evidence>
<reference evidence="6" key="10">
    <citation type="journal article" date="2023" name="Dev. Comp. Immunol.">
        <title>Molecular characterization of nineteen cytokine receptor family B (CRFB) members, CRFB1, CRFB2, CRFB4-17, with three CRFB9 and two CRFB14 in a cyprinid fish, the blunt snout bream Megalobrama amblycephala.</title>
        <authorList>
            <person name="Deng Y.H."/>
            <person name="Li B."/>
            <person name="Chen S.N."/>
            <person name="Ren L."/>
            <person name="Zhang B.D."/>
            <person name="Liu L.H."/>
            <person name="Liu S."/>
            <person name="Nie P."/>
        </authorList>
    </citation>
    <scope>NUCLEOTIDE SEQUENCE</scope>
    <source>
        <strain evidence="6">Tuebingen</strain>
    </source>
</reference>
<reference evidence="6" key="5">
    <citation type="journal article" date="2014" name="Genes Dev.">
        <title>Inflammatory signaling regulates embryonic hematopoietic stem and progenitor cell production.</title>
        <authorList>
            <person name="Li Y."/>
            <person name="Esain V."/>
            <person name="Teng L."/>
            <person name="Xu J."/>
            <person name="Kwan W."/>
            <person name="Frost I.M."/>
            <person name="Yzaguirre A.D."/>
            <person name="Cai X."/>
            <person name="Cortes M."/>
            <person name="Maijenburg M.W."/>
            <person name="Tober J."/>
            <person name="Dzierzak E."/>
            <person name="Orkin S.H."/>
            <person name="Tan K."/>
            <person name="North T.E."/>
            <person name="Speck N.A."/>
        </authorList>
    </citation>
    <scope>NUCLEOTIDE SEQUENCE</scope>
    <source>
        <strain evidence="6">Tuebingen</strain>
    </source>
</reference>
<keyword evidence="1" id="KW-1133">Transmembrane helix</keyword>
<feature type="chain" id="PRO_5035034629" evidence="2 6">
    <location>
        <begin position="22"/>
        <end position="316"/>
    </location>
</feature>
<dbReference type="PANTHER" id="PTHR20859:SF53">
    <property type="entry name" value="INTERLEUKIN-22 RECEPTOR SUBUNIT ALPHA-1"/>
    <property type="match status" value="1"/>
</dbReference>
<dbReference type="AGR" id="ZFIN:ZDB-GENE-030131-5999"/>
<reference evidence="6" key="4">
    <citation type="journal article" date="2014" name="Dev. Comp. Immunol.">
        <title>Atlantic salmon possesses two clusters of type I interferon receptor genes on different chromosomes, which allows for a larger repertoire of interferon receptors than in zebrafish and mammals.</title>
        <authorList>
            <person name="Sun B."/>
            <person name="Greiner-Tollersrud L."/>
            <person name="Koop B.F."/>
            <person name="Robertsen B."/>
        </authorList>
    </citation>
    <scope>NUCLEOTIDE SEQUENCE</scope>
    <source>
        <strain evidence="6">Tuebingen</strain>
    </source>
</reference>
<keyword evidence="6" id="KW-0675">Receptor</keyword>
<dbReference type="InterPro" id="IPR036116">
    <property type="entry name" value="FN3_sf"/>
</dbReference>
<dbReference type="CDD" id="cd00063">
    <property type="entry name" value="FN3"/>
    <property type="match status" value="1"/>
</dbReference>
<dbReference type="ZFIN" id="ZDB-GENE-030131-5999">
    <property type="gene designation" value="ifngr2"/>
</dbReference>
<reference evidence="6" key="8">
    <citation type="journal article" date="2022" name="G3 (Bethesda)">
        <title>Shutdown corner, a large deletion mutant isolated from a haploid mutagenesis screen in zebrafish.</title>
        <authorList>
            <person name="Casey M.A."/>
            <person name="Hill J.T."/>
            <person name="Hoshijima K."/>
            <person name="Bryan C.D."/>
            <person name="Gribble S.L."/>
            <person name="Brown J.T."/>
            <person name="Chien C.B."/>
            <person name="Yost H.J."/>
            <person name="Kwan K.M."/>
        </authorList>
    </citation>
    <scope>NUCLEOTIDE SEQUENCE</scope>
    <source>
        <strain evidence="6">Tuebingen</strain>
    </source>
</reference>
<reference evidence="6" key="6">
    <citation type="journal article" date="2018" name="BMC Genomics">
        <title>A draft genome of the striped catfish, Pangasianodon hypophthalmus, for comparative analysis of genes relevant to development and a resource for aquaculture improvement.</title>
        <authorList>
            <person name="Kim O.T.P."/>
            <person name="Nguyen P.T."/>
            <person name="Shoguchi E."/>
            <person name="Hisata K."/>
            <person name="Vo T.T.B."/>
            <person name="Inoue J."/>
            <person name="Shinzato C."/>
            <person name="Le B.T.N."/>
            <person name="Nishitsuji K."/>
            <person name="Kanda M."/>
            <person name="Nguyen V.H."/>
            <person name="Nong H.V."/>
            <person name="Satoh N."/>
        </authorList>
    </citation>
    <scope>NUCLEOTIDE SEQUENCE</scope>
    <source>
        <strain evidence="6">Tuebingen</strain>
    </source>
</reference>
<reference evidence="6" key="3">
    <citation type="journal article" date="2010" name="J. Immunol.">
        <title>In vivo analysis of Ifn-gamma1 and Ifn-gamma2 signaling in zebrafish.</title>
        <authorList>
            <person name="Aggad D."/>
            <person name="Stein C."/>
            <person name="Sieger D."/>
            <person name="Mazel M."/>
            <person name="Boudinot P."/>
            <person name="Herbomel P."/>
            <person name="Levraud J.P."/>
            <person name="Lutfalla G."/>
            <person name="Leptin M."/>
        </authorList>
    </citation>
    <scope>NUCLEOTIDE SEQUENCE</scope>
    <source>
        <strain evidence="6">Tuebingen</strain>
    </source>
</reference>
<keyword evidence="5" id="KW-1185">Reference proteome</keyword>
<dbReference type="InterPro" id="IPR003961">
    <property type="entry name" value="FN3_dom"/>
</dbReference>
<dbReference type="InterPro" id="IPR013783">
    <property type="entry name" value="Ig-like_fold"/>
</dbReference>